<feature type="region of interest" description="Disordered" evidence="1">
    <location>
        <begin position="128"/>
        <end position="174"/>
    </location>
</feature>
<protein>
    <submittedName>
        <fullName evidence="2">Uncharacterized protein</fullName>
    </submittedName>
</protein>
<dbReference type="RefSeq" id="XP_004357064.1">
    <property type="nucleotide sequence ID" value="XM_004357009.1"/>
</dbReference>
<dbReference type="KEGG" id="dfa:DFA_03728"/>
<dbReference type="Proteomes" id="UP000007797">
    <property type="component" value="Unassembled WGS sequence"/>
</dbReference>
<organism evidence="2 3">
    <name type="scientific">Cavenderia fasciculata</name>
    <name type="common">Slime mold</name>
    <name type="synonym">Dictyostelium fasciculatum</name>
    <dbReference type="NCBI Taxonomy" id="261658"/>
    <lineage>
        <taxon>Eukaryota</taxon>
        <taxon>Amoebozoa</taxon>
        <taxon>Evosea</taxon>
        <taxon>Eumycetozoa</taxon>
        <taxon>Dictyostelia</taxon>
        <taxon>Acytosteliales</taxon>
        <taxon>Cavenderiaceae</taxon>
        <taxon>Cavenderia</taxon>
    </lineage>
</organism>
<sequence>MYQSIQRFPLSEMIHWILKLVTFFCILLKRIKTLVYTSEAVVCIVKVGGESTQSVTSLPILTKCIEEFLNTKKREWNIELNVPEITSKLATNAFNPESIKSDACTPDLLVSIGIPAMIAAELKRFYSPAPESAPSTSTTTTTTTSPNEQYPSTIPNNQSASTTTTTSSTRGPQLTILRQPTVYAYSSPVPSPSSSETGHILGRSMVGTIMFPNIEHIKRVHTDDLKNYHFNKRKGKPDNVKLGNDIGNISFEGYNQNATIHKLKKVEGFN</sequence>
<dbReference type="AlphaFoldDB" id="F4Q090"/>
<proteinExistence type="predicted"/>
<reference evidence="3" key="1">
    <citation type="journal article" date="2011" name="Genome Res.">
        <title>Phylogeny-wide analysis of social amoeba genomes highlights ancient origins for complex intercellular communication.</title>
        <authorList>
            <person name="Heidel A.J."/>
            <person name="Lawal H.M."/>
            <person name="Felder M."/>
            <person name="Schilde C."/>
            <person name="Helps N.R."/>
            <person name="Tunggal B."/>
            <person name="Rivero F."/>
            <person name="John U."/>
            <person name="Schleicher M."/>
            <person name="Eichinger L."/>
            <person name="Platzer M."/>
            <person name="Noegel A.A."/>
            <person name="Schaap P."/>
            <person name="Gloeckner G."/>
        </authorList>
    </citation>
    <scope>NUCLEOTIDE SEQUENCE [LARGE SCALE GENOMIC DNA]</scope>
    <source>
        <strain evidence="3">SH3</strain>
    </source>
</reference>
<evidence type="ECO:0000256" key="1">
    <source>
        <dbReference type="SAM" id="MobiDB-lite"/>
    </source>
</evidence>
<evidence type="ECO:0000313" key="3">
    <source>
        <dbReference type="Proteomes" id="UP000007797"/>
    </source>
</evidence>
<name>F4Q090_CACFS</name>
<dbReference type="GeneID" id="14870746"/>
<feature type="compositionally biased region" description="Low complexity" evidence="1">
    <location>
        <begin position="128"/>
        <end position="146"/>
    </location>
</feature>
<feature type="compositionally biased region" description="Polar residues" evidence="1">
    <location>
        <begin position="147"/>
        <end position="160"/>
    </location>
</feature>
<dbReference type="EMBL" id="GL883018">
    <property type="protein sequence ID" value="EGG18241.1"/>
    <property type="molecule type" value="Genomic_DNA"/>
</dbReference>
<evidence type="ECO:0000313" key="2">
    <source>
        <dbReference type="EMBL" id="EGG18241.1"/>
    </source>
</evidence>
<accession>F4Q090</accession>
<keyword evidence="3" id="KW-1185">Reference proteome</keyword>
<gene>
    <name evidence="2" type="ORF">DFA_03728</name>
</gene>